<feature type="domain" description="HDOD" evidence="2">
    <location>
        <begin position="226"/>
        <end position="411"/>
    </location>
</feature>
<feature type="region of interest" description="Disordered" evidence="1">
    <location>
        <begin position="1"/>
        <end position="29"/>
    </location>
</feature>
<reference evidence="4" key="1">
    <citation type="journal article" date="2019" name="Int. J. Syst. Evol. Microbiol.">
        <title>The Global Catalogue of Microorganisms (GCM) 10K type strain sequencing project: providing services to taxonomists for standard genome sequencing and annotation.</title>
        <authorList>
            <consortium name="The Broad Institute Genomics Platform"/>
            <consortium name="The Broad Institute Genome Sequencing Center for Infectious Disease"/>
            <person name="Wu L."/>
            <person name="Ma J."/>
        </authorList>
    </citation>
    <scope>NUCLEOTIDE SEQUENCE [LARGE SCALE GENOMIC DNA]</scope>
    <source>
        <strain evidence="4">JCM 4087</strain>
    </source>
</reference>
<dbReference type="PROSITE" id="PS51833">
    <property type="entry name" value="HDOD"/>
    <property type="match status" value="1"/>
</dbReference>
<evidence type="ECO:0000313" key="3">
    <source>
        <dbReference type="EMBL" id="MFC5862857.1"/>
    </source>
</evidence>
<dbReference type="Pfam" id="PF08668">
    <property type="entry name" value="HDOD"/>
    <property type="match status" value="1"/>
</dbReference>
<evidence type="ECO:0000313" key="4">
    <source>
        <dbReference type="Proteomes" id="UP001596091"/>
    </source>
</evidence>
<proteinExistence type="predicted"/>
<dbReference type="InterPro" id="IPR052340">
    <property type="entry name" value="RNase_Y/CdgJ"/>
</dbReference>
<evidence type="ECO:0000259" key="2">
    <source>
        <dbReference type="PROSITE" id="PS51833"/>
    </source>
</evidence>
<evidence type="ECO:0000256" key="1">
    <source>
        <dbReference type="SAM" id="MobiDB-lite"/>
    </source>
</evidence>
<protein>
    <submittedName>
        <fullName evidence="3">EAL and HDOD domain-containing protein</fullName>
    </submittedName>
</protein>
<dbReference type="SUPFAM" id="SSF141868">
    <property type="entry name" value="EAL domain-like"/>
    <property type="match status" value="1"/>
</dbReference>
<dbReference type="Gene3D" id="1.10.3210.10">
    <property type="entry name" value="Hypothetical protein af1432"/>
    <property type="match status" value="1"/>
</dbReference>
<sequence length="437" mass="48875">MTLITQALSTESDAPRENNSENASSPQPESLCCVALQPILDMRSKVFGYELLFRSSPTSMAFDGDGNNATRTVIDNSLILGWERLTNGLPMFVNCTYEALMGGLVHLLPPNQTVLEVLETLEPTRELVEACRALKAKGFRLALDDFQGKAGWHPLVTIADFVKIDLSQTTAQERMELRHKVGRHKAKLVMERIETREDWARAKAEGFTLFQGFYFCRPILMKGKGIPANRMVHIEILQAVLESPLHVKHVSTLVKRDPSLTYRVLRVANSPLFATNKAVTSIESALVRIGDEMFRRLAIVATVGALSARKPVELLRMSLVRARFCELAAQSTGQDATEPYLLGMLSLMPAMLDVPMESIAPALPLREETRKALLGETNEEGKLLHWLAHHERAEWQEREEISRVMGIGEGTLGRINLDRIYQEAMNWAEAMVKVVTS</sequence>
<dbReference type="SMART" id="SM00052">
    <property type="entry name" value="EAL"/>
    <property type="match status" value="1"/>
</dbReference>
<dbReference type="RefSeq" id="WP_263336848.1">
    <property type="nucleotide sequence ID" value="NZ_JAGSYH010000003.1"/>
</dbReference>
<dbReference type="PANTHER" id="PTHR33525:SF4">
    <property type="entry name" value="CYCLIC DI-GMP PHOSPHODIESTERASE CDGJ"/>
    <property type="match status" value="1"/>
</dbReference>
<dbReference type="Proteomes" id="UP001596091">
    <property type="component" value="Unassembled WGS sequence"/>
</dbReference>
<dbReference type="EMBL" id="JBHSPH010000002">
    <property type="protein sequence ID" value="MFC5862857.1"/>
    <property type="molecule type" value="Genomic_DNA"/>
</dbReference>
<keyword evidence="4" id="KW-1185">Reference proteome</keyword>
<gene>
    <name evidence="3" type="ORF">ACFPT7_11185</name>
</gene>
<comment type="caution">
    <text evidence="3">The sequence shown here is derived from an EMBL/GenBank/DDBJ whole genome shotgun (WGS) entry which is preliminary data.</text>
</comment>
<dbReference type="Gene3D" id="3.20.20.450">
    <property type="entry name" value="EAL domain"/>
    <property type="match status" value="1"/>
</dbReference>
<dbReference type="InterPro" id="IPR014408">
    <property type="entry name" value="dGMP_Pdiesterase_EAL/HD-GYP"/>
</dbReference>
<accession>A0ABW1EHV9</accession>
<dbReference type="InterPro" id="IPR035919">
    <property type="entry name" value="EAL_sf"/>
</dbReference>
<organism evidence="3 4">
    <name type="scientific">Acidicapsa dinghuensis</name>
    <dbReference type="NCBI Taxonomy" id="2218256"/>
    <lineage>
        <taxon>Bacteria</taxon>
        <taxon>Pseudomonadati</taxon>
        <taxon>Acidobacteriota</taxon>
        <taxon>Terriglobia</taxon>
        <taxon>Terriglobales</taxon>
        <taxon>Acidobacteriaceae</taxon>
        <taxon>Acidicapsa</taxon>
    </lineage>
</organism>
<dbReference type="Pfam" id="PF00563">
    <property type="entry name" value="EAL"/>
    <property type="match status" value="1"/>
</dbReference>
<dbReference type="InterPro" id="IPR001633">
    <property type="entry name" value="EAL_dom"/>
</dbReference>
<dbReference type="PANTHER" id="PTHR33525">
    <property type="match status" value="1"/>
</dbReference>
<dbReference type="SUPFAM" id="SSF109604">
    <property type="entry name" value="HD-domain/PDEase-like"/>
    <property type="match status" value="1"/>
</dbReference>
<dbReference type="InterPro" id="IPR013976">
    <property type="entry name" value="HDOD"/>
</dbReference>
<dbReference type="PIRSF" id="PIRSF003180">
    <property type="entry name" value="DiGMPpdiest_YuxH"/>
    <property type="match status" value="1"/>
</dbReference>
<feature type="compositionally biased region" description="Polar residues" evidence="1">
    <location>
        <begin position="1"/>
        <end position="12"/>
    </location>
</feature>
<name>A0ABW1EHV9_9BACT</name>